<dbReference type="EMBL" id="CP011968">
    <property type="protein sequence ID" value="AKP41264.1"/>
    <property type="molecule type" value="Genomic_DNA"/>
</dbReference>
<accession>A0AC59FV92</accession>
<evidence type="ECO:0000313" key="1">
    <source>
        <dbReference type="EMBL" id="AKP41264.1"/>
    </source>
</evidence>
<keyword evidence="2" id="KW-1185">Reference proteome</keyword>
<sequence length="178" mass="20929">MAKFKKKSEEVEAFKWILGSPNTPIWFYQAFEKGTIWLDESLNSMNRKGEVKKTICIKYKNGVIRATNGDFIIKDSEGKIYSCTFSEFEKLYENLERGHRYVDEDNNKKNKLELSAKLELDTTDFEENIKSATKEIETLNEVVDRLEKKLNRIFAKENKVDIDSIVKQLEERLRESIE</sequence>
<protein>
    <submittedName>
        <fullName evidence="1">Uncharacterized protein</fullName>
    </submittedName>
</protein>
<reference evidence="1 2" key="1">
    <citation type="journal article" date="2015" name="Genome Announc.">
        <title>Complete Genome Sequence of the Clostridium difficile Type Strain DSM 1296T.</title>
        <authorList>
            <person name="Riedel T."/>
            <person name="Bunk B."/>
            <person name="Wittmann J."/>
            <person name="Thurmer A."/>
            <person name="Sproer C."/>
            <person name="Gronow S."/>
            <person name="Liesegang H."/>
            <person name="Daniel R."/>
            <person name="Overmann J."/>
        </authorList>
    </citation>
    <scope>NUCLEOTIDE SEQUENCE [LARGE SCALE GENOMIC DNA]</scope>
    <source>
        <strain evidence="2">ATCC 9689 / DSM 1296 / BCRC 10642 / JCM 1296 / NCIMB 10666 / NCTC 11209 / 90556-M6S</strain>
    </source>
</reference>
<proteinExistence type="predicted"/>
<evidence type="ECO:0000313" key="2">
    <source>
        <dbReference type="Proteomes" id="UP001510562"/>
    </source>
</evidence>
<name>A0AC59FV92_CLODI</name>
<dbReference type="Proteomes" id="UP001510562">
    <property type="component" value="Chromosome"/>
</dbReference>
<organism evidence="1 2">
    <name type="scientific">Clostridioides difficile ATCC 9689 = DSM 1296</name>
    <dbReference type="NCBI Taxonomy" id="1121308"/>
    <lineage>
        <taxon>Bacteria</taxon>
        <taxon>Bacillati</taxon>
        <taxon>Bacillota</taxon>
        <taxon>Clostridia</taxon>
        <taxon>Peptostreptococcales</taxon>
        <taxon>Peptostreptococcaceae</taxon>
        <taxon>Clostridioides</taxon>
    </lineage>
</organism>
<gene>
    <name evidence="1" type="ORF">CDIF1296T_00366</name>
</gene>